<evidence type="ECO:0000256" key="7">
    <source>
        <dbReference type="ARBA" id="ARBA00022741"/>
    </source>
</evidence>
<keyword evidence="6 13" id="KW-0812">Transmembrane</keyword>
<feature type="transmembrane region" description="Helical" evidence="13">
    <location>
        <begin position="12"/>
        <end position="30"/>
    </location>
</feature>
<dbReference type="PRINTS" id="PR00344">
    <property type="entry name" value="BCTRLSENSOR"/>
</dbReference>
<dbReference type="PANTHER" id="PTHR45453:SF2">
    <property type="entry name" value="HISTIDINE KINASE"/>
    <property type="match status" value="1"/>
</dbReference>
<evidence type="ECO:0000256" key="5">
    <source>
        <dbReference type="ARBA" id="ARBA00022679"/>
    </source>
</evidence>
<protein>
    <recommendedName>
        <fullName evidence="3">histidine kinase</fullName>
        <ecNumber evidence="3">2.7.13.3</ecNumber>
    </recommendedName>
</protein>
<keyword evidence="11" id="KW-0902">Two-component regulatory system</keyword>
<evidence type="ECO:0000313" key="15">
    <source>
        <dbReference type="EMBL" id="MBW7454806.1"/>
    </source>
</evidence>
<evidence type="ECO:0000256" key="11">
    <source>
        <dbReference type="ARBA" id="ARBA00023012"/>
    </source>
</evidence>
<dbReference type="PANTHER" id="PTHR45453">
    <property type="entry name" value="PHOSPHATE REGULON SENSOR PROTEIN PHOR"/>
    <property type="match status" value="1"/>
</dbReference>
<dbReference type="SMART" id="SM00387">
    <property type="entry name" value="HATPase_c"/>
    <property type="match status" value="1"/>
</dbReference>
<evidence type="ECO:0000313" key="16">
    <source>
        <dbReference type="Proteomes" id="UP001519887"/>
    </source>
</evidence>
<name>A0ABS7C1N4_9BACL</name>
<sequence length="343" mass="39601">MSFLAYMQDKRYFLGFYVIIMLFVSSLMLVSVGERQPIYHNIMYANAGCFFFMALYIVIGYFYRRAFFLELKALTGSDSEQAIATLSEPQNHQQALYLELVKTLYEAHSRQLQRSVDEQRDHQDFIMSWIHEVKLPIAASRLLMDNSSGKSVDYLVDKLEDELAEIDNYVEQALYYSRIDSFSRDYFITEVQLGQRVKESVKKYAKLFINKDIGLQMNDVQQFVQSDSKWLVFIIDQITSNALKYTPEGGSIVFGFEEDAKEKRLLIKDTGIGIKTEDIHRVFEKGFTGANGRSHAKSTGMGLYLARQMALKLGHDLSIQSEEGISTTVTIHFPKLSHYYRMQ</sequence>
<dbReference type="GO" id="GO:0016301">
    <property type="term" value="F:kinase activity"/>
    <property type="evidence" value="ECO:0007669"/>
    <property type="project" value="UniProtKB-KW"/>
</dbReference>
<comment type="catalytic activity">
    <reaction evidence="1">
        <text>ATP + protein L-histidine = ADP + protein N-phospho-L-histidine.</text>
        <dbReference type="EC" id="2.7.13.3"/>
    </reaction>
</comment>
<keyword evidence="7" id="KW-0547">Nucleotide-binding</keyword>
<reference evidence="15 16" key="1">
    <citation type="submission" date="2021-07" db="EMBL/GenBank/DDBJ databases">
        <title>Paenibacillus radiodurans sp. nov., isolated from the southeastern edge of Tengger Desert.</title>
        <authorList>
            <person name="Zhang G."/>
        </authorList>
    </citation>
    <scope>NUCLEOTIDE SEQUENCE [LARGE SCALE GENOMIC DNA]</scope>
    <source>
        <strain evidence="15 16">CCM 7311</strain>
    </source>
</reference>
<comment type="subcellular location">
    <subcellularLocation>
        <location evidence="2">Cell membrane</location>
        <topology evidence="2">Multi-pass membrane protein</topology>
    </subcellularLocation>
</comment>
<keyword evidence="8 15" id="KW-0418">Kinase</keyword>
<keyword evidence="5" id="KW-0808">Transferase</keyword>
<evidence type="ECO:0000256" key="6">
    <source>
        <dbReference type="ARBA" id="ARBA00022692"/>
    </source>
</evidence>
<keyword evidence="10 13" id="KW-1133">Transmembrane helix</keyword>
<evidence type="ECO:0000256" key="2">
    <source>
        <dbReference type="ARBA" id="ARBA00004651"/>
    </source>
</evidence>
<dbReference type="SUPFAM" id="SSF55874">
    <property type="entry name" value="ATPase domain of HSP90 chaperone/DNA topoisomerase II/histidine kinase"/>
    <property type="match status" value="1"/>
</dbReference>
<gene>
    <name evidence="15" type="ORF">K0U00_12255</name>
</gene>
<dbReference type="InterPro" id="IPR004358">
    <property type="entry name" value="Sig_transdc_His_kin-like_C"/>
</dbReference>
<keyword evidence="4" id="KW-1003">Cell membrane</keyword>
<evidence type="ECO:0000256" key="9">
    <source>
        <dbReference type="ARBA" id="ARBA00022840"/>
    </source>
</evidence>
<dbReference type="EC" id="2.7.13.3" evidence="3"/>
<evidence type="ECO:0000256" key="4">
    <source>
        <dbReference type="ARBA" id="ARBA00022475"/>
    </source>
</evidence>
<dbReference type="InterPro" id="IPR050351">
    <property type="entry name" value="BphY/WalK/GraS-like"/>
</dbReference>
<keyword evidence="12 13" id="KW-0472">Membrane</keyword>
<comment type="caution">
    <text evidence="15">The sequence shown here is derived from an EMBL/GenBank/DDBJ whole genome shotgun (WGS) entry which is preliminary data.</text>
</comment>
<dbReference type="EMBL" id="JAHZIK010000254">
    <property type="protein sequence ID" value="MBW7454806.1"/>
    <property type="molecule type" value="Genomic_DNA"/>
</dbReference>
<accession>A0ABS7C1N4</accession>
<dbReference type="Gene3D" id="3.30.565.10">
    <property type="entry name" value="Histidine kinase-like ATPase, C-terminal domain"/>
    <property type="match status" value="1"/>
</dbReference>
<dbReference type="RefSeq" id="WP_210039804.1">
    <property type="nucleotide sequence ID" value="NZ_JBHLVU010000008.1"/>
</dbReference>
<dbReference type="InterPro" id="IPR003594">
    <property type="entry name" value="HATPase_dom"/>
</dbReference>
<evidence type="ECO:0000256" key="3">
    <source>
        <dbReference type="ARBA" id="ARBA00012438"/>
    </source>
</evidence>
<dbReference type="Pfam" id="PF02518">
    <property type="entry name" value="HATPase_c"/>
    <property type="match status" value="1"/>
</dbReference>
<evidence type="ECO:0000256" key="10">
    <source>
        <dbReference type="ARBA" id="ARBA00022989"/>
    </source>
</evidence>
<feature type="domain" description="Histidine kinase" evidence="14">
    <location>
        <begin position="128"/>
        <end position="337"/>
    </location>
</feature>
<organism evidence="15 16">
    <name type="scientific">Paenibacillus sepulcri</name>
    <dbReference type="NCBI Taxonomy" id="359917"/>
    <lineage>
        <taxon>Bacteria</taxon>
        <taxon>Bacillati</taxon>
        <taxon>Bacillota</taxon>
        <taxon>Bacilli</taxon>
        <taxon>Bacillales</taxon>
        <taxon>Paenibacillaceae</taxon>
        <taxon>Paenibacillus</taxon>
    </lineage>
</organism>
<evidence type="ECO:0000256" key="8">
    <source>
        <dbReference type="ARBA" id="ARBA00022777"/>
    </source>
</evidence>
<dbReference type="InterPro" id="IPR005467">
    <property type="entry name" value="His_kinase_dom"/>
</dbReference>
<proteinExistence type="predicted"/>
<evidence type="ECO:0000259" key="14">
    <source>
        <dbReference type="PROSITE" id="PS50109"/>
    </source>
</evidence>
<evidence type="ECO:0000256" key="1">
    <source>
        <dbReference type="ARBA" id="ARBA00000085"/>
    </source>
</evidence>
<dbReference type="Proteomes" id="UP001519887">
    <property type="component" value="Unassembled WGS sequence"/>
</dbReference>
<feature type="transmembrane region" description="Helical" evidence="13">
    <location>
        <begin position="42"/>
        <end position="63"/>
    </location>
</feature>
<dbReference type="PROSITE" id="PS50109">
    <property type="entry name" value="HIS_KIN"/>
    <property type="match status" value="1"/>
</dbReference>
<evidence type="ECO:0000256" key="13">
    <source>
        <dbReference type="SAM" id="Phobius"/>
    </source>
</evidence>
<evidence type="ECO:0000256" key="12">
    <source>
        <dbReference type="ARBA" id="ARBA00023136"/>
    </source>
</evidence>
<keyword evidence="9" id="KW-0067">ATP-binding</keyword>
<dbReference type="InterPro" id="IPR036890">
    <property type="entry name" value="HATPase_C_sf"/>
</dbReference>
<keyword evidence="16" id="KW-1185">Reference proteome</keyword>